<evidence type="ECO:0000313" key="3">
    <source>
        <dbReference type="Proteomes" id="UP000230002"/>
    </source>
</evidence>
<dbReference type="CDD" id="cd20557">
    <property type="entry name" value="CYCLIN_ScPCL1-like"/>
    <property type="match status" value="1"/>
</dbReference>
<gene>
    <name evidence="2" type="ORF">GSI_04072</name>
</gene>
<name>A0A2G8SI52_9APHY</name>
<reference evidence="2 3" key="1">
    <citation type="journal article" date="2015" name="Sci. Rep.">
        <title>Chromosome-level genome map provides insights into diverse defense mechanisms in the medicinal fungus Ganoderma sinense.</title>
        <authorList>
            <person name="Zhu Y."/>
            <person name="Xu J."/>
            <person name="Sun C."/>
            <person name="Zhou S."/>
            <person name="Xu H."/>
            <person name="Nelson D.R."/>
            <person name="Qian J."/>
            <person name="Song J."/>
            <person name="Luo H."/>
            <person name="Xiang L."/>
            <person name="Li Y."/>
            <person name="Xu Z."/>
            <person name="Ji A."/>
            <person name="Wang L."/>
            <person name="Lu S."/>
            <person name="Hayward A."/>
            <person name="Sun W."/>
            <person name="Li X."/>
            <person name="Schwartz D.C."/>
            <person name="Wang Y."/>
            <person name="Chen S."/>
        </authorList>
    </citation>
    <scope>NUCLEOTIDE SEQUENCE [LARGE SCALE GENOMIC DNA]</scope>
    <source>
        <strain evidence="2 3">ZZ0214-1</strain>
    </source>
</reference>
<accession>A0A2G8SI52</accession>
<evidence type="ECO:0008006" key="4">
    <source>
        <dbReference type="Google" id="ProtNLM"/>
    </source>
</evidence>
<evidence type="ECO:0000313" key="2">
    <source>
        <dbReference type="EMBL" id="PIL33449.1"/>
    </source>
</evidence>
<dbReference type="STRING" id="1077348.A0A2G8SI52"/>
<dbReference type="Gene3D" id="1.10.472.10">
    <property type="entry name" value="Cyclin-like"/>
    <property type="match status" value="1"/>
</dbReference>
<keyword evidence="3" id="KW-1185">Reference proteome</keyword>
<protein>
    <recommendedName>
        <fullName evidence="4">Cyclin N-terminal domain-containing protein</fullName>
    </recommendedName>
</protein>
<dbReference type="OrthoDB" id="10250320at2759"/>
<feature type="compositionally biased region" description="Polar residues" evidence="1">
    <location>
        <begin position="172"/>
        <end position="182"/>
    </location>
</feature>
<dbReference type="Proteomes" id="UP000230002">
    <property type="component" value="Unassembled WGS sequence"/>
</dbReference>
<feature type="region of interest" description="Disordered" evidence="1">
    <location>
        <begin position="165"/>
        <end position="199"/>
    </location>
</feature>
<proteinExistence type="predicted"/>
<sequence>MSHPAGSKAVGDPYYGHRDFAKLCARFITHLFESPDTPPTTGSPFDDPPIPLAKFVAYALHRSHTGESTVFAALYLLQRLKFYFPAAIGCDGMAGHRMFLPALRIASQSLAHVDYWVDVSGGIFHRDQVDGADRDLRRFLGNYVAIDPAALREFERRVRRDFAGRGPYPDYTKSQVHASASSEHGRPPAQRQGTSGPGGMIAVHSGGTLGPRTPGLSTSAEAAHVAGIPGMPTDAGKLAHSAGTKRMQRPPTVPQPGAIYARPQAYLW</sequence>
<comment type="caution">
    <text evidence="2">The sequence shown here is derived from an EMBL/GenBank/DDBJ whole genome shotgun (WGS) entry which is preliminary data.</text>
</comment>
<dbReference type="AlphaFoldDB" id="A0A2G8SI52"/>
<organism evidence="2 3">
    <name type="scientific">Ganoderma sinense ZZ0214-1</name>
    <dbReference type="NCBI Taxonomy" id="1077348"/>
    <lineage>
        <taxon>Eukaryota</taxon>
        <taxon>Fungi</taxon>
        <taxon>Dikarya</taxon>
        <taxon>Basidiomycota</taxon>
        <taxon>Agaricomycotina</taxon>
        <taxon>Agaricomycetes</taxon>
        <taxon>Polyporales</taxon>
        <taxon>Polyporaceae</taxon>
        <taxon>Ganoderma</taxon>
    </lineage>
</organism>
<evidence type="ECO:0000256" key="1">
    <source>
        <dbReference type="SAM" id="MobiDB-lite"/>
    </source>
</evidence>
<dbReference type="EMBL" id="AYKW01000007">
    <property type="protein sequence ID" value="PIL33449.1"/>
    <property type="molecule type" value="Genomic_DNA"/>
</dbReference>